<dbReference type="CDD" id="cd04301">
    <property type="entry name" value="NAT_SF"/>
    <property type="match status" value="1"/>
</dbReference>
<dbReference type="InterPro" id="IPR001965">
    <property type="entry name" value="Znf_PHD"/>
</dbReference>
<dbReference type="Proteomes" id="UP001188597">
    <property type="component" value="Unassembled WGS sequence"/>
</dbReference>
<name>A0AA88WWT1_9ASTE</name>
<feature type="region of interest" description="Disordered" evidence="7">
    <location>
        <begin position="498"/>
        <end position="520"/>
    </location>
</feature>
<comment type="subcellular location">
    <subcellularLocation>
        <location evidence="1">Nucleus</location>
    </subcellularLocation>
</comment>
<evidence type="ECO:0000256" key="2">
    <source>
        <dbReference type="ARBA" id="ARBA00022723"/>
    </source>
</evidence>
<gene>
    <name evidence="10" type="ORF">RJ639_032881</name>
</gene>
<feature type="region of interest" description="Disordered" evidence="7">
    <location>
        <begin position="353"/>
        <end position="390"/>
    </location>
</feature>
<evidence type="ECO:0000256" key="4">
    <source>
        <dbReference type="ARBA" id="ARBA00022833"/>
    </source>
</evidence>
<dbReference type="PROSITE" id="PS51186">
    <property type="entry name" value="GNAT"/>
    <property type="match status" value="1"/>
</dbReference>
<dbReference type="AlphaFoldDB" id="A0AA88WWT1"/>
<dbReference type="EMBL" id="JAVXUP010000174">
    <property type="protein sequence ID" value="KAK3035456.1"/>
    <property type="molecule type" value="Genomic_DNA"/>
</dbReference>
<keyword evidence="4" id="KW-0862">Zinc</keyword>
<keyword evidence="3 6" id="KW-0863">Zinc-finger</keyword>
<comment type="caution">
    <text evidence="10">The sequence shown here is derived from an EMBL/GenBank/DDBJ whole genome shotgun (WGS) entry which is preliminary data.</text>
</comment>
<evidence type="ECO:0000313" key="10">
    <source>
        <dbReference type="EMBL" id="KAK3035456.1"/>
    </source>
</evidence>
<evidence type="ECO:0000259" key="8">
    <source>
        <dbReference type="PROSITE" id="PS50016"/>
    </source>
</evidence>
<dbReference type="InterPro" id="IPR056511">
    <property type="entry name" value="IDM1_C"/>
</dbReference>
<dbReference type="InterPro" id="IPR000182">
    <property type="entry name" value="GNAT_dom"/>
</dbReference>
<evidence type="ECO:0008006" key="12">
    <source>
        <dbReference type="Google" id="ProtNLM"/>
    </source>
</evidence>
<evidence type="ECO:0000256" key="1">
    <source>
        <dbReference type="ARBA" id="ARBA00004123"/>
    </source>
</evidence>
<dbReference type="Pfam" id="PF16135">
    <property type="entry name" value="TDBD"/>
    <property type="match status" value="1"/>
</dbReference>
<feature type="non-terminal residue" evidence="10">
    <location>
        <position position="1236"/>
    </location>
</feature>
<feature type="region of interest" description="Disordered" evidence="7">
    <location>
        <begin position="1"/>
        <end position="20"/>
    </location>
</feature>
<dbReference type="SMART" id="SM00249">
    <property type="entry name" value="PHD"/>
    <property type="match status" value="2"/>
</dbReference>
<dbReference type="InterPro" id="IPR016181">
    <property type="entry name" value="Acyl_CoA_acyltransferase"/>
</dbReference>
<feature type="domain" description="N-acetyltransferase" evidence="9">
    <location>
        <begin position="995"/>
        <end position="1147"/>
    </location>
</feature>
<feature type="region of interest" description="Disordered" evidence="7">
    <location>
        <begin position="693"/>
        <end position="740"/>
    </location>
</feature>
<reference evidence="10" key="1">
    <citation type="submission" date="2022-12" db="EMBL/GenBank/DDBJ databases">
        <title>Draft genome assemblies for two species of Escallonia (Escalloniales).</title>
        <authorList>
            <person name="Chanderbali A."/>
            <person name="Dervinis C."/>
            <person name="Anghel I."/>
            <person name="Soltis D."/>
            <person name="Soltis P."/>
            <person name="Zapata F."/>
        </authorList>
    </citation>
    <scope>NUCLEOTIDE SEQUENCE</scope>
    <source>
        <strain evidence="10">UCBG64.0493</strain>
        <tissue evidence="10">Leaf</tissue>
    </source>
</reference>
<dbReference type="Gene3D" id="3.30.40.10">
    <property type="entry name" value="Zinc/RING finger domain, C3HC4 (zinc finger)"/>
    <property type="match status" value="2"/>
</dbReference>
<dbReference type="InterPro" id="IPR032308">
    <property type="entry name" value="TDBD"/>
</dbReference>
<evidence type="ECO:0000256" key="3">
    <source>
        <dbReference type="ARBA" id="ARBA00022771"/>
    </source>
</evidence>
<organism evidence="10 11">
    <name type="scientific">Escallonia herrerae</name>
    <dbReference type="NCBI Taxonomy" id="1293975"/>
    <lineage>
        <taxon>Eukaryota</taxon>
        <taxon>Viridiplantae</taxon>
        <taxon>Streptophyta</taxon>
        <taxon>Embryophyta</taxon>
        <taxon>Tracheophyta</taxon>
        <taxon>Spermatophyta</taxon>
        <taxon>Magnoliopsida</taxon>
        <taxon>eudicotyledons</taxon>
        <taxon>Gunneridae</taxon>
        <taxon>Pentapetalae</taxon>
        <taxon>asterids</taxon>
        <taxon>campanulids</taxon>
        <taxon>Escalloniales</taxon>
        <taxon>Escalloniaceae</taxon>
        <taxon>Escallonia</taxon>
    </lineage>
</organism>
<dbReference type="GO" id="GO:0005634">
    <property type="term" value="C:nucleus"/>
    <property type="evidence" value="ECO:0007669"/>
    <property type="project" value="UniProtKB-SubCell"/>
</dbReference>
<evidence type="ECO:0000256" key="5">
    <source>
        <dbReference type="ARBA" id="ARBA00023242"/>
    </source>
</evidence>
<dbReference type="Pfam" id="PF05641">
    <property type="entry name" value="Agenet"/>
    <property type="match status" value="1"/>
</dbReference>
<dbReference type="GO" id="GO:0003714">
    <property type="term" value="F:transcription corepressor activity"/>
    <property type="evidence" value="ECO:0007669"/>
    <property type="project" value="InterPro"/>
</dbReference>
<dbReference type="PANTHER" id="PTHR46309:SF12">
    <property type="entry name" value="GB|AAC80581.1"/>
    <property type="match status" value="1"/>
</dbReference>
<feature type="compositionally biased region" description="Polar residues" evidence="7">
    <location>
        <begin position="1163"/>
        <end position="1175"/>
    </location>
</feature>
<feature type="compositionally biased region" description="Basic residues" evidence="7">
    <location>
        <begin position="10"/>
        <end position="20"/>
    </location>
</feature>
<evidence type="ECO:0000256" key="6">
    <source>
        <dbReference type="PROSITE-ProRule" id="PRU00146"/>
    </source>
</evidence>
<sequence>MAADIGVAARSKRKRKRTQVGHNRKLLEGHKVEVRSTEEGFLGSWHSGTVIACEHEIRVVQYDHLLCDDDLEKLVDRVVVSPVIEGIILTNWPPSNYRGVIRPLPPKSGFSRWCLCYGQCVDVFYNDAWWEGVIFDHEKASEERVIFFPDLGDQMKVQIEMLRITLDWDEKNEDWQPRGNWLFLELIEEFKQEWPLIVSVEQIWYEVRSKSSFVNLKEWTTHLRDIWKELVLQVILDNVKLTLRKFFHNLTSGNLALENWPSFELSEPALDALLKAQACSGDSLAIVPFESTCRLDKVELTNLKRTRTQQSREETEFDDLTSVMDGARLDMKLSTTSIMPSDEEDLCMLPSASSAIPSHRGDPRMISKSSREGFPRVASKMPTGSTKRSKIKKRHVWLPAGSDIVPRAEFCPDAVTEYEKKSGPSDDLVTKVRMHITYLGWKIEYRREERERTTIHRIRYHAPPERGRKSKGKCYHSLLKVCRILKKSVSEALALTSQDDQTSLATTPDSPFSSPPTELPQVCKEAPAGLSPTDVVVIGPEYCPQSISDYCSIDARAWRRDATLKDLQLKAKKHLASLGWSFYYIWRNDKRELRYSSPSKKVYHSLKAACKHCIDEEPGFPHHNAYALKQRRNTNVIEETEGQLVSEPQFYSLMDLEVDGTLVTQNSLSEKRPKEPFGLPQSRHLTGLGKVRKLRKERHSQLSKRGKKSGALLKRSDNLSGHSSARVLRSSKKARIASSSHHTPRTVLSWLIDNNVVLPRAKVHYRGRKNGCTMAEGRVTREGIKCSCCQDVFTLSKFESHAGSCNHRPAANIFLEDGRSLLECQLHLKHDLNARNSRMKSCKVKSNRYNSNNDYICSVCHYGGELVLCDQCPSSFHTSCLGLKKVPDGDWFCPSCCCRICGERRSSENSELSVDNRVLTCYQCEHQYHVGCLKEKGITVLDSFASGNWFCNKSCKQIYLGLSKLLGKPISVGFDNLTWTLLKHIKSNGCEHYASDIEDMTENYSKLNVALGVMHECFEPVKEPRTRRDLVEDVIFGSWSELNRLNFQGFYTVLLERNDELISVATVRVYGDKVAEVPLVGTRFQYRRLGMCRVLMNELEKKLMELGVERLVLPAIPSVLHTWTTSFGFSKMTESERLNFLAYTFLDFQGTIMCQKHLMKIPSTESGPSRRNQQKQCDDTGKDIINLDGKSPVSEVRQPTDLECIPRWSEVNRECSADAATCNEGENDETIVLPQQ</sequence>
<keyword evidence="5" id="KW-0539">Nucleus</keyword>
<proteinExistence type="predicted"/>
<dbReference type="InterPro" id="IPR013083">
    <property type="entry name" value="Znf_RING/FYVE/PHD"/>
</dbReference>
<dbReference type="PANTHER" id="PTHR46309">
    <property type="entry name" value="PHD FINGER PROTEIN 12"/>
    <property type="match status" value="1"/>
</dbReference>
<dbReference type="CDD" id="cd20405">
    <property type="entry name" value="Tudor_Agenet_AtDUF_rpt1_3"/>
    <property type="match status" value="1"/>
</dbReference>
<dbReference type="GO" id="GO:0006357">
    <property type="term" value="P:regulation of transcription by RNA polymerase II"/>
    <property type="evidence" value="ECO:0007669"/>
    <property type="project" value="TreeGrafter"/>
</dbReference>
<dbReference type="PROSITE" id="PS50016">
    <property type="entry name" value="ZF_PHD_2"/>
    <property type="match status" value="1"/>
</dbReference>
<dbReference type="GO" id="GO:0016747">
    <property type="term" value="F:acyltransferase activity, transferring groups other than amino-acyl groups"/>
    <property type="evidence" value="ECO:0007669"/>
    <property type="project" value="InterPro"/>
</dbReference>
<feature type="compositionally biased region" description="Basic and acidic residues" evidence="7">
    <location>
        <begin position="359"/>
        <end position="374"/>
    </location>
</feature>
<dbReference type="Gene3D" id="3.40.630.30">
    <property type="match status" value="1"/>
</dbReference>
<protein>
    <recommendedName>
        <fullName evidence="12">PHD finger transcription factor</fullName>
    </recommendedName>
</protein>
<dbReference type="Pfam" id="PF22970">
    <property type="entry name" value="DUF7028"/>
    <property type="match status" value="2"/>
</dbReference>
<dbReference type="GO" id="GO:0008270">
    <property type="term" value="F:zinc ion binding"/>
    <property type="evidence" value="ECO:0007669"/>
    <property type="project" value="UniProtKB-KW"/>
</dbReference>
<feature type="compositionally biased region" description="Basic residues" evidence="7">
    <location>
        <begin position="693"/>
        <end position="708"/>
    </location>
</feature>
<dbReference type="SUPFAM" id="SSF55729">
    <property type="entry name" value="Acyl-CoA N-acyltransferases (Nat)"/>
    <property type="match status" value="1"/>
</dbReference>
<dbReference type="Pfam" id="PF23011">
    <property type="entry name" value="PHD-1st_NSD"/>
    <property type="match status" value="1"/>
</dbReference>
<feature type="region of interest" description="Disordered" evidence="7">
    <location>
        <begin position="1163"/>
        <end position="1194"/>
    </location>
</feature>
<dbReference type="Pfam" id="PF23209">
    <property type="entry name" value="IDM1_C"/>
    <property type="match status" value="1"/>
</dbReference>
<dbReference type="InterPro" id="IPR011011">
    <property type="entry name" value="Znf_FYVE_PHD"/>
</dbReference>
<dbReference type="InterPro" id="IPR019787">
    <property type="entry name" value="Znf_PHD-finger"/>
</dbReference>
<feature type="domain" description="PHD-type" evidence="8">
    <location>
        <begin position="854"/>
        <end position="899"/>
    </location>
</feature>
<keyword evidence="2" id="KW-0479">Metal-binding</keyword>
<dbReference type="InterPro" id="IPR054292">
    <property type="entry name" value="DUF7028"/>
</dbReference>
<accession>A0AA88WWT1</accession>
<dbReference type="InterPro" id="IPR059153">
    <property type="entry name" value="NSD_PHD-1st"/>
</dbReference>
<dbReference type="InterPro" id="IPR014002">
    <property type="entry name" value="Agenet_dom_plant"/>
</dbReference>
<dbReference type="SMART" id="SM00743">
    <property type="entry name" value="Agenet"/>
    <property type="match status" value="2"/>
</dbReference>
<dbReference type="SMART" id="SM00184">
    <property type="entry name" value="RING"/>
    <property type="match status" value="2"/>
</dbReference>
<dbReference type="CDD" id="cd15532">
    <property type="entry name" value="PHD2_CHD_II"/>
    <property type="match status" value="1"/>
</dbReference>
<keyword evidence="11" id="KW-1185">Reference proteome</keyword>
<dbReference type="SUPFAM" id="SSF57903">
    <property type="entry name" value="FYVE/PHD zinc finger"/>
    <property type="match status" value="1"/>
</dbReference>
<evidence type="ECO:0000259" key="9">
    <source>
        <dbReference type="PROSITE" id="PS51186"/>
    </source>
</evidence>
<evidence type="ECO:0000256" key="7">
    <source>
        <dbReference type="SAM" id="MobiDB-lite"/>
    </source>
</evidence>
<evidence type="ECO:0000313" key="11">
    <source>
        <dbReference type="Proteomes" id="UP001188597"/>
    </source>
</evidence>
<dbReference type="InterPro" id="IPR042163">
    <property type="entry name" value="PHF12"/>
</dbReference>
<dbReference type="InterPro" id="IPR008395">
    <property type="entry name" value="Agenet-like_dom"/>
</dbReference>
<dbReference type="InterPro" id="IPR001841">
    <property type="entry name" value="Znf_RING"/>
</dbReference>